<feature type="transmembrane region" description="Helical" evidence="1">
    <location>
        <begin position="21"/>
        <end position="45"/>
    </location>
</feature>
<feature type="domain" description="PEGA" evidence="2">
    <location>
        <begin position="56"/>
        <end position="109"/>
    </location>
</feature>
<dbReference type="AlphaFoldDB" id="A0A2M7W2Z0"/>
<keyword evidence="1" id="KW-1133">Transmembrane helix</keyword>
<proteinExistence type="predicted"/>
<keyword evidence="1" id="KW-0472">Membrane</keyword>
<reference evidence="4" key="1">
    <citation type="submission" date="2017-09" db="EMBL/GenBank/DDBJ databases">
        <title>Depth-based differentiation of microbial function through sediment-hosted aquifers and enrichment of novel symbionts in the deep terrestrial subsurface.</title>
        <authorList>
            <person name="Probst A.J."/>
            <person name="Ladd B."/>
            <person name="Jarett J.K."/>
            <person name="Geller-Mcgrath D.E."/>
            <person name="Sieber C.M.K."/>
            <person name="Emerson J.B."/>
            <person name="Anantharaman K."/>
            <person name="Thomas B.C."/>
            <person name="Malmstrom R."/>
            <person name="Stieglmeier M."/>
            <person name="Klingl A."/>
            <person name="Woyke T."/>
            <person name="Ryan C.M."/>
            <person name="Banfield J.F."/>
        </authorList>
    </citation>
    <scope>NUCLEOTIDE SEQUENCE [LARGE SCALE GENOMIC DNA]</scope>
</reference>
<comment type="caution">
    <text evidence="3">The sequence shown here is derived from an EMBL/GenBank/DDBJ whole genome shotgun (WGS) entry which is preliminary data.</text>
</comment>
<dbReference type="EMBL" id="PFQB01000016">
    <property type="protein sequence ID" value="PJA15458.1"/>
    <property type="molecule type" value="Genomic_DNA"/>
</dbReference>
<dbReference type="Pfam" id="PF08308">
    <property type="entry name" value="PEGA"/>
    <property type="match status" value="1"/>
</dbReference>
<gene>
    <name evidence="3" type="ORF">COX64_00700</name>
</gene>
<evidence type="ECO:0000256" key="1">
    <source>
        <dbReference type="SAM" id="Phobius"/>
    </source>
</evidence>
<evidence type="ECO:0000259" key="2">
    <source>
        <dbReference type="Pfam" id="PF08308"/>
    </source>
</evidence>
<accession>A0A2M7W2Z0</accession>
<protein>
    <recommendedName>
        <fullName evidence="2">PEGA domain-containing protein</fullName>
    </recommendedName>
</protein>
<evidence type="ECO:0000313" key="3">
    <source>
        <dbReference type="EMBL" id="PJA15458.1"/>
    </source>
</evidence>
<organism evidence="3 4">
    <name type="scientific">Candidatus Dojkabacteria bacterium CG_4_10_14_0_2_um_filter_Dojkabacteria_WS6_41_15</name>
    <dbReference type="NCBI Taxonomy" id="2014249"/>
    <lineage>
        <taxon>Bacteria</taxon>
        <taxon>Candidatus Dojkabacteria</taxon>
    </lineage>
</organism>
<sequence length="545" mass="59462">MNLLKKPKFRAYLKRLLGIALPIFSTLFIVGTTALIIALISGYSFDISKREVIKTGVLNVETSPTDADISVTGTYYGKSNRAIPNLKVGTYTIKIYKDGYFPFTKQVEILHGLASPVIVPLLRIDGQKEIIDLTTATAVDYNSTGYYVLEIASAKTTVEATSTISPTPTKAPTKNSSTLTYTLTKISMTKPLFDDPHPVLNEKMTITALSATPITSILVSPTGKMLLITTTDKNKIKSISVVPFKRDSTINANLTDSKALTNYAKASGVAISWSKNGDYLILDTPEQIISYNVKSGARGILAEKPELVTKGDALTWNTTDNGIVYIRRAAGTRANSFEVMDISYNGNPLTTQLPLIELDSPPTKIWSYSTTDTPLFAIATKKGSYLVGLLYTQKSGELQITQADISVADIDIDHFGEDFSKILLSSEELISTPLLIPEKHTISFTEQKGTILTLFTYNKHIADKSTKLGKTTLIEGDNTLLTPPESLIAGAYVTTLNGESLLAVDTAGDNLITLQSDIKTYTYGQNDTALLFTNADNHLFFRVLR</sequence>
<name>A0A2M7W2Z0_9BACT</name>
<evidence type="ECO:0000313" key="4">
    <source>
        <dbReference type="Proteomes" id="UP000228952"/>
    </source>
</evidence>
<dbReference type="InterPro" id="IPR013229">
    <property type="entry name" value="PEGA"/>
</dbReference>
<dbReference type="SUPFAM" id="SSF82171">
    <property type="entry name" value="DPP6 N-terminal domain-like"/>
    <property type="match status" value="1"/>
</dbReference>
<dbReference type="Proteomes" id="UP000228952">
    <property type="component" value="Unassembled WGS sequence"/>
</dbReference>
<keyword evidence="1" id="KW-0812">Transmembrane</keyword>